<accession>A0AAV0C940</accession>
<dbReference type="EMBL" id="CAMAPF010000015">
    <property type="protein sequence ID" value="CAH9068443.1"/>
    <property type="molecule type" value="Genomic_DNA"/>
</dbReference>
<dbReference type="PANTHER" id="PTHR34054:SF4">
    <property type="entry name" value="PROTEIN, PUTATIVE-RELATED"/>
    <property type="match status" value="1"/>
</dbReference>
<keyword evidence="2" id="KW-0472">Membrane</keyword>
<feature type="region of interest" description="Disordered" evidence="1">
    <location>
        <begin position="188"/>
        <end position="214"/>
    </location>
</feature>
<evidence type="ECO:0000313" key="3">
    <source>
        <dbReference type="EMBL" id="CAH9068443.1"/>
    </source>
</evidence>
<comment type="caution">
    <text evidence="3">The sequence shown here is derived from an EMBL/GenBank/DDBJ whole genome shotgun (WGS) entry which is preliminary data.</text>
</comment>
<proteinExistence type="predicted"/>
<sequence length="214" mass="23304">MAAGVTKLGTALSVVFVAFLLALFAQLILVLCHRRRRRCTDLPVTGDAERAPTSSSASKELFMFFCLRTDTHASRVEPSATPMSLHESTWPTPEPPEMDLVDLLKLSGGLHGPSKILFTIKEEEKEDLESVCSNSAEKGLPKRIIKNGGEDGGRSLEQCFDMEPQVVRANDDDSRVDVETTPFCTPCTSPSYFTPSASPARLHSNIMPPPAAGR</sequence>
<keyword evidence="4" id="KW-1185">Reference proteome</keyword>
<name>A0AAV0C940_9ASTE</name>
<evidence type="ECO:0000256" key="2">
    <source>
        <dbReference type="SAM" id="Phobius"/>
    </source>
</evidence>
<dbReference type="PANTHER" id="PTHR34054">
    <property type="entry name" value="EXPRESSED PROTEIN"/>
    <property type="match status" value="1"/>
</dbReference>
<feature type="transmembrane region" description="Helical" evidence="2">
    <location>
        <begin position="12"/>
        <end position="32"/>
    </location>
</feature>
<organism evidence="3 4">
    <name type="scientific">Cuscuta epithymum</name>
    <dbReference type="NCBI Taxonomy" id="186058"/>
    <lineage>
        <taxon>Eukaryota</taxon>
        <taxon>Viridiplantae</taxon>
        <taxon>Streptophyta</taxon>
        <taxon>Embryophyta</taxon>
        <taxon>Tracheophyta</taxon>
        <taxon>Spermatophyta</taxon>
        <taxon>Magnoliopsida</taxon>
        <taxon>eudicotyledons</taxon>
        <taxon>Gunneridae</taxon>
        <taxon>Pentapetalae</taxon>
        <taxon>asterids</taxon>
        <taxon>lamiids</taxon>
        <taxon>Solanales</taxon>
        <taxon>Convolvulaceae</taxon>
        <taxon>Cuscuteae</taxon>
        <taxon>Cuscuta</taxon>
        <taxon>Cuscuta subgen. Cuscuta</taxon>
    </lineage>
</organism>
<evidence type="ECO:0000313" key="4">
    <source>
        <dbReference type="Proteomes" id="UP001152523"/>
    </source>
</evidence>
<gene>
    <name evidence="3" type="ORF">CEPIT_LOCUS2748</name>
</gene>
<evidence type="ECO:0000256" key="1">
    <source>
        <dbReference type="SAM" id="MobiDB-lite"/>
    </source>
</evidence>
<reference evidence="3" key="1">
    <citation type="submission" date="2022-07" db="EMBL/GenBank/DDBJ databases">
        <authorList>
            <person name="Macas J."/>
            <person name="Novak P."/>
            <person name="Neumann P."/>
        </authorList>
    </citation>
    <scope>NUCLEOTIDE SEQUENCE</scope>
</reference>
<dbReference type="Proteomes" id="UP001152523">
    <property type="component" value="Unassembled WGS sequence"/>
</dbReference>
<protein>
    <submittedName>
        <fullName evidence="3">Uncharacterized protein</fullName>
    </submittedName>
</protein>
<dbReference type="AlphaFoldDB" id="A0AAV0C940"/>
<keyword evidence="2" id="KW-0812">Transmembrane</keyword>
<keyword evidence="2" id="KW-1133">Transmembrane helix</keyword>
<dbReference type="InterPro" id="IPR045884">
    <property type="entry name" value="At5g59350-like"/>
</dbReference>